<dbReference type="Pfam" id="PF00090">
    <property type="entry name" value="TSP_1"/>
    <property type="match status" value="2"/>
</dbReference>
<dbReference type="PANTHER" id="PTHR16897:SF2">
    <property type="entry name" value="OS03G0226600 PROTEIN"/>
    <property type="match status" value="1"/>
</dbReference>
<evidence type="ECO:0000259" key="5">
    <source>
        <dbReference type="PROSITE" id="PS50853"/>
    </source>
</evidence>
<dbReference type="EMBL" id="CALNXJ010000002">
    <property type="protein sequence ID" value="CAH3034533.1"/>
    <property type="molecule type" value="Genomic_DNA"/>
</dbReference>
<dbReference type="InterPro" id="IPR036116">
    <property type="entry name" value="FN3_sf"/>
</dbReference>
<dbReference type="InterPro" id="IPR000152">
    <property type="entry name" value="EGF-type_Asp/Asn_hydroxyl_site"/>
</dbReference>
<dbReference type="CDD" id="cd00054">
    <property type="entry name" value="EGF_CA"/>
    <property type="match status" value="1"/>
</dbReference>
<proteinExistence type="predicted"/>
<comment type="caution">
    <text evidence="6">The sequence shown here is derived from an EMBL/GenBank/DDBJ whole genome shotgun (WGS) entry which is preliminary data.</text>
</comment>
<dbReference type="PROSITE" id="PS00022">
    <property type="entry name" value="EGF_1"/>
    <property type="match status" value="1"/>
</dbReference>
<dbReference type="SMART" id="SM00179">
    <property type="entry name" value="EGF_CA"/>
    <property type="match status" value="1"/>
</dbReference>
<dbReference type="SUPFAM" id="SSF49265">
    <property type="entry name" value="Fibronectin type III"/>
    <property type="match status" value="3"/>
</dbReference>
<dbReference type="InterPro" id="IPR003961">
    <property type="entry name" value="FN3_dom"/>
</dbReference>
<dbReference type="PROSITE" id="PS50026">
    <property type="entry name" value="EGF_3"/>
    <property type="match status" value="1"/>
</dbReference>
<dbReference type="InterPro" id="IPR013783">
    <property type="entry name" value="Ig-like_fold"/>
</dbReference>
<dbReference type="Proteomes" id="UP001159428">
    <property type="component" value="Unassembled WGS sequence"/>
</dbReference>
<feature type="domain" description="EGF-like" evidence="4">
    <location>
        <begin position="322"/>
        <end position="358"/>
    </location>
</feature>
<keyword evidence="3" id="KW-0732">Signal</keyword>
<dbReference type="GO" id="GO:0005509">
    <property type="term" value="F:calcium ion binding"/>
    <property type="evidence" value="ECO:0007669"/>
    <property type="project" value="InterPro"/>
</dbReference>
<accession>A0AAU9VSC2</accession>
<evidence type="ECO:0000256" key="1">
    <source>
        <dbReference type="ARBA" id="ARBA00023157"/>
    </source>
</evidence>
<dbReference type="InterPro" id="IPR036383">
    <property type="entry name" value="TSP1_rpt_sf"/>
</dbReference>
<dbReference type="PROSITE" id="PS01187">
    <property type="entry name" value="EGF_CA"/>
    <property type="match status" value="1"/>
</dbReference>
<evidence type="ECO:0000256" key="2">
    <source>
        <dbReference type="PROSITE-ProRule" id="PRU00076"/>
    </source>
</evidence>
<evidence type="ECO:0000313" key="6">
    <source>
        <dbReference type="EMBL" id="CAH3034533.1"/>
    </source>
</evidence>
<dbReference type="PANTHER" id="PTHR16897">
    <property type="entry name" value="OS10G0105400 PROTEIN"/>
    <property type="match status" value="1"/>
</dbReference>
<dbReference type="PROSITE" id="PS00010">
    <property type="entry name" value="ASX_HYDROXYL"/>
    <property type="match status" value="1"/>
</dbReference>
<keyword evidence="7" id="KW-1185">Reference proteome</keyword>
<keyword evidence="1" id="KW-1015">Disulfide bond</keyword>
<gene>
    <name evidence="6" type="ORF">PMEA_00010786</name>
</gene>
<dbReference type="SMART" id="SM00209">
    <property type="entry name" value="TSP1"/>
    <property type="match status" value="2"/>
</dbReference>
<dbReference type="Gene3D" id="2.20.100.10">
    <property type="entry name" value="Thrombospondin type-1 (TSP1) repeat"/>
    <property type="match status" value="2"/>
</dbReference>
<dbReference type="Gene3D" id="2.10.25.10">
    <property type="entry name" value="Laminin"/>
    <property type="match status" value="1"/>
</dbReference>
<dbReference type="InterPro" id="IPR000884">
    <property type="entry name" value="TSP1_rpt"/>
</dbReference>
<dbReference type="SMART" id="SM00060">
    <property type="entry name" value="FN3"/>
    <property type="match status" value="8"/>
</dbReference>
<dbReference type="InterPro" id="IPR001881">
    <property type="entry name" value="EGF-like_Ca-bd_dom"/>
</dbReference>
<protein>
    <submittedName>
        <fullName evidence="6">Uncharacterized protein</fullName>
    </submittedName>
</protein>
<evidence type="ECO:0000256" key="3">
    <source>
        <dbReference type="SAM" id="SignalP"/>
    </source>
</evidence>
<sequence length="2946" mass="319692">MTKLFLVIWLCCVLTETEAWRRRRRRRAPPPCKATNCQVGSWTSWSSCSHQCGSSGAQARTRSLITGAFCGGTCPFHLRETQACNRGNCRNGGTPVSGRCSCRVGYNGKCCEQEGDDEGRLLRVTPETVRLEAGPVGVLARINAERVAHRLAHDSSCRPRSAVELAHIICRRRKVVTGVTAKTVAHQIMVDVVADWDTEECVANKMRITEFLAIVWVLLVLARDTDSWRRRRRRRSPPPCSARPCQVSSWSSWSACSQPCGTSGTQKRTRRKTVVQACGGSCPYSLDQVRACNRDQCKNGGTPFSSGCRCRPGYRGTCCEGDVNECNNRPCQHTCTNTFGSFTCSCHSCYTKVGLKCDLRQCKINNQCYAYGRVNPSNQCQNCNSANKYAWTNNNNLPCNDRKACTKNDRCSNGVCSGTPFSCLPCEECYNDACRVKPGYCVINEGGRRQCFRHGALRPGHQCQQCDSNNNNNRWTNNNNLRCSDNNLKTKNDRCSSGTCVGTPYNCLPCETHDGNGCPIKSGYCIILQGGKRTCYAKNHYKPGNPCQWCNPGSSISTWSNRDGVACDDGNACTRADTCRSGQCTATPFKCNSVCQYCNGNSCSLKTGFGFLNSKCTCKIAGRDYSHQAVNPSNQCQWCDLHDTAARTNRAWSNRPAVPCNDGNKCTKQDTCNAGRCIGQGYSCQASYPATSCIQTSQCVGNGSCRAIMRPSGTICRPAADACDRPERCDGRLGTCPGGVTDSITLTTGNVQLQDQAFKTIITFQHSTDKLYLKMSGFSVLCGQLTLRWFLLPASSACNTLSGVKGTFSNGNSQQTLTGLSLQDNSKYKVKIQASDIRNSNAPPVCSGEITIDTSKPQGGWIRDGAGADLSYQATKLLQVNWGGVQTRHGVAKYEWKVLSTSFSGKQTTELMGFTSVNLNTNAGKTFNGVTDGSTVTFVVRAFTKAGLFSDLTSDGVIVDTSPPAAGKIYDGNQLGVDLKYAKWTTTFDANWDRFTDPHSPISRYTWAIQRLGAGLITSFKTTALHRSSTLTNLNLVSKESYCAVVRGYNEAGLFTQVKSDCVLIDHDAPQAGVVNDGHFTDIDYQSDNTWMAANWNGFSDGNKGSGIVEYKYRVTDSSGRIVVSWTSTGNATNITHTGLTLGNNAKYFVTVRAIDAVGLTTDVTTDGVTVDATHPVFTGTVRVTGEDDFLNGTACVYVPSVSSLSVNWVGFSDAHSGLRRYDWAVMPLGTSPSNSDFKTMPGSHLRTSATFTNLALTQGKAYQVIIRAYNGAKLHKDAPSVIIIPDATPPSQGNVYDGATSGVDIDYQADVKHVHGSWTKFPEPHTGVKQYYFAVGSCIPGNYHVTGNTFLKVNPPQATTFMLTNITLVNGQQYCIKIKAENRAGLISSEVSTDGFVVDVTPPSLQNAQVRDGSSGSDIDYQDNTTALSAEWNGFADPESGIQYYEYGISRNRGGAVDVSPFQNAGLNTSSTVNGLSLADDVYYFTVCAVNFAGLRDCMSSDGVLIDFNPPSHGVVHDGVIEPDLQYQSSLSDMAANWEGVWDLESGIEKFEWSIGTTVSDKTSVQDYTDVGLSTHVRSQGVLTLQSGTKYYVHLKVTNQAGAVRELVSDGVIADATPPVPSTILPGFQSQTEWRYNEQDNTFYTASESDIAVYWKSFSEPESELWYYKWAIGISRCGTQVQPFINIGRSNFANTTMTNLIFTPGIKYYVTVTSRNRAGLVSRSCSDAMVFDGTPPNPGEVKVGQSSGQNGRKTFVSNSSIVVSWDEFKDMESGIKNCNISVRDKAEQLLFLEKSNASSGNVSLSLSALLHGESYNVSVVCINNAGLVAFSTVEFAIDNTPPFQTGPIIAGVSRNRSFQYQSDTESIVATWSPFAEYESAVRNYRFAVGTRPYQDDIVSFENVRLATQVTKNDLSLSHANVYYMTVIATNQAGLSRKVSSLGLVIDTTPPLAVDSDIHDGASGDDIDYFSPDMAIEARWEDIRDPESGIVDSKYCLGTKPRGCQIKGMTSVGANLSFTCPTCHANAGERVYVTVHVTNGAGVSVTRSSDGILLDVSPPLMGDVIDGNDLTGVDYNVVLEDWNVSMSWFGVEDGESGVRSCIWIIEGEAGSKLHQVDITNGSTYGKRKAFSNSQRYADLHFIKNVTYHNVLTCWNNAGMQNTVRSNGFRVEYLWPIPTQVSDGSAEGTDLDYLTSTKRIGANWDPFMDDIVDPVVDYEWGIGTAPGRDDISRFTSIGLSAHVEKDLKPNAPGLDVLNSGQKYYNTIKAFTARGLSSVSSSNGFTVDPTPPMITEVTIHHIVKDQEKKSVEIDVSWNKTKDDESGIKSSAFCLGTTPLTCVAETIPAGLSTSGVIGPFMPQIRAGYYVTVFVANRAGLTSVMSSEKLIFDMKPPSLGVVIDGIGQDIDFTNSTSTLTIQWKGFKDEESGISGCSWALIEQTASDNSSSFGNDTVVLRKAVDSSGNFTEGNLSLVPGARYISQVTCTNGDGFSSTSSSDGVIVDLTPPNSGLVHDGSSLHFDIQFQFSTTTVAAIWEPFRDHESGIVSYRWGLGTTPASVDVIDFKDVGMITSAMAENLTLTHGERYYITVEATNGAGMTSHGWSDGFIVDTSTPKLTEVSRGSLLWLGPGGELKASWKSLDSESGISKTEFCVGTVSNGCQVKSMTKITNNETELTCNYCDLRHQETYYITIRVQNGAGLFTLATTDEVKVDFTPPSVGKVLPATDVTSCVTNCTLVSNVTFFQDEESGIKLCSYAIRNSTNLIGDFVNNGLKTTIAATGLSLVAGERYHTVVRCENNVGLVTERSSTTPVLVDDTPPTKGSVIVSPDRTHDVFGLHSSCHLFNQTLRAHWFGFYDKESGLSGFRVAVGSHPNATDVLSFQDVGVTTNVTLPLNDINALFEGSIVYVTVESRNPAGLVTQSTSPPTRLISANNDEYMAQGDFFCYNV</sequence>
<dbReference type="PROSITE" id="PS50092">
    <property type="entry name" value="TSP1"/>
    <property type="match status" value="2"/>
</dbReference>
<comment type="caution">
    <text evidence="2">Lacks conserved residue(s) required for the propagation of feature annotation.</text>
</comment>
<evidence type="ECO:0000259" key="4">
    <source>
        <dbReference type="PROSITE" id="PS50026"/>
    </source>
</evidence>
<name>A0AAU9VSC2_9CNID</name>
<dbReference type="PROSITE" id="PS01186">
    <property type="entry name" value="EGF_2"/>
    <property type="match status" value="1"/>
</dbReference>
<dbReference type="InterPro" id="IPR000742">
    <property type="entry name" value="EGF"/>
</dbReference>
<dbReference type="InterPro" id="IPR018097">
    <property type="entry name" value="EGF_Ca-bd_CS"/>
</dbReference>
<keyword evidence="2" id="KW-0245">EGF-like domain</keyword>
<feature type="chain" id="PRO_5043448813" evidence="3">
    <location>
        <begin position="20"/>
        <end position="2946"/>
    </location>
</feature>
<feature type="domain" description="Fibronectin type-III" evidence="5">
    <location>
        <begin position="1748"/>
        <end position="1844"/>
    </location>
</feature>
<dbReference type="CDD" id="cd00063">
    <property type="entry name" value="FN3"/>
    <property type="match status" value="1"/>
</dbReference>
<dbReference type="PROSITE" id="PS50853">
    <property type="entry name" value="FN3"/>
    <property type="match status" value="1"/>
</dbReference>
<feature type="signal peptide" evidence="3">
    <location>
        <begin position="1"/>
        <end position="19"/>
    </location>
</feature>
<dbReference type="Gene3D" id="2.60.40.10">
    <property type="entry name" value="Immunoglobulins"/>
    <property type="match status" value="1"/>
</dbReference>
<dbReference type="SUPFAM" id="SSF82895">
    <property type="entry name" value="TSP-1 type 1 repeat"/>
    <property type="match status" value="2"/>
</dbReference>
<organism evidence="6 7">
    <name type="scientific">Pocillopora meandrina</name>
    <dbReference type="NCBI Taxonomy" id="46732"/>
    <lineage>
        <taxon>Eukaryota</taxon>
        <taxon>Metazoa</taxon>
        <taxon>Cnidaria</taxon>
        <taxon>Anthozoa</taxon>
        <taxon>Hexacorallia</taxon>
        <taxon>Scleractinia</taxon>
        <taxon>Astrocoeniina</taxon>
        <taxon>Pocilloporidae</taxon>
        <taxon>Pocillopora</taxon>
    </lineage>
</organism>
<reference evidence="6 7" key="1">
    <citation type="submission" date="2022-05" db="EMBL/GenBank/DDBJ databases">
        <authorList>
            <consortium name="Genoscope - CEA"/>
            <person name="William W."/>
        </authorList>
    </citation>
    <scope>NUCLEOTIDE SEQUENCE [LARGE SCALE GENOMIC DNA]</scope>
</reference>
<evidence type="ECO:0000313" key="7">
    <source>
        <dbReference type="Proteomes" id="UP001159428"/>
    </source>
</evidence>